<feature type="transmembrane region" description="Helical" evidence="1">
    <location>
        <begin position="341"/>
        <end position="369"/>
    </location>
</feature>
<accession>A0A7S3G4P5</accession>
<evidence type="ECO:0000313" key="3">
    <source>
        <dbReference type="EMBL" id="CAE0251343.1"/>
    </source>
</evidence>
<feature type="chain" id="PRO_5031108334" evidence="2">
    <location>
        <begin position="28"/>
        <end position="397"/>
    </location>
</feature>
<dbReference type="AlphaFoldDB" id="A0A7S3G4P5"/>
<sequence>MKTGSSTQTAVLLATLIWAGCTTGVYAQMQSATSTQATPFDCSTLTDIESHLGIGDIIVQSGSKNEFAITADTQLLDTLSFHAQVQDSTLYLYNRGSAKGLFNAHGMLTLTADCSARIASISDLGHPTLFIDTNAASANTIMIGSSKNETNTDTIVVGDASTPYKGNIAVFAQSTLQPSFWWNAPSVCIDAPLSPSSTSGLFLAADGSVDILFSAASSMQQAETYVDIAVISDGNSVVDACAVRGSAIEASGDATDNLRVFPMQSLTTLGAEQVQYVKSSANPNLKVVHSGAAPVPMSECAPRVSTCGTYRTARYARVSLSESPSSPYGMTGTFYYDLAPWAYSTLLGVLIAVVSLSAIAIAVTLGVLYRRRRHHRGGASSTLVASGSSESAYKSMV</sequence>
<organism evidence="3">
    <name type="scientific">Palpitomonas bilix</name>
    <dbReference type="NCBI Taxonomy" id="652834"/>
    <lineage>
        <taxon>Eukaryota</taxon>
        <taxon>Eukaryota incertae sedis</taxon>
    </lineage>
</organism>
<dbReference type="PROSITE" id="PS51257">
    <property type="entry name" value="PROKAR_LIPOPROTEIN"/>
    <property type="match status" value="1"/>
</dbReference>
<evidence type="ECO:0000256" key="1">
    <source>
        <dbReference type="SAM" id="Phobius"/>
    </source>
</evidence>
<keyword evidence="2" id="KW-0732">Signal</keyword>
<keyword evidence="1" id="KW-0472">Membrane</keyword>
<gene>
    <name evidence="3" type="ORF">PBIL07802_LOCUS13552</name>
</gene>
<evidence type="ECO:0000256" key="2">
    <source>
        <dbReference type="SAM" id="SignalP"/>
    </source>
</evidence>
<dbReference type="EMBL" id="HBIB01020943">
    <property type="protein sequence ID" value="CAE0251343.1"/>
    <property type="molecule type" value="Transcribed_RNA"/>
</dbReference>
<feature type="signal peptide" evidence="2">
    <location>
        <begin position="1"/>
        <end position="27"/>
    </location>
</feature>
<keyword evidence="1" id="KW-0812">Transmembrane</keyword>
<reference evidence="3" key="1">
    <citation type="submission" date="2021-01" db="EMBL/GenBank/DDBJ databases">
        <authorList>
            <person name="Corre E."/>
            <person name="Pelletier E."/>
            <person name="Niang G."/>
            <person name="Scheremetjew M."/>
            <person name="Finn R."/>
            <person name="Kale V."/>
            <person name="Holt S."/>
            <person name="Cochrane G."/>
            <person name="Meng A."/>
            <person name="Brown T."/>
            <person name="Cohen L."/>
        </authorList>
    </citation>
    <scope>NUCLEOTIDE SEQUENCE</scope>
    <source>
        <strain evidence="3">NIES-2562</strain>
    </source>
</reference>
<name>A0A7S3G4P5_9EUKA</name>
<protein>
    <submittedName>
        <fullName evidence="3">Uncharacterized protein</fullName>
    </submittedName>
</protein>
<keyword evidence="1" id="KW-1133">Transmembrane helix</keyword>
<proteinExistence type="predicted"/>